<gene>
    <name evidence="7" type="ORF">QCA50_016093</name>
</gene>
<organism evidence="7 8">
    <name type="scientific">Cerrena zonata</name>
    <dbReference type="NCBI Taxonomy" id="2478898"/>
    <lineage>
        <taxon>Eukaryota</taxon>
        <taxon>Fungi</taxon>
        <taxon>Dikarya</taxon>
        <taxon>Basidiomycota</taxon>
        <taxon>Agaricomycotina</taxon>
        <taxon>Agaricomycetes</taxon>
        <taxon>Polyporales</taxon>
        <taxon>Cerrenaceae</taxon>
        <taxon>Cerrena</taxon>
    </lineage>
</organism>
<dbReference type="PANTHER" id="PTHR43851:SF3">
    <property type="entry name" value="COENZYME Q8"/>
    <property type="match status" value="1"/>
</dbReference>
<keyword evidence="3" id="KW-0547">Nucleotide-binding</keyword>
<evidence type="ECO:0000313" key="7">
    <source>
        <dbReference type="EMBL" id="KAK7680785.1"/>
    </source>
</evidence>
<evidence type="ECO:0000256" key="2">
    <source>
        <dbReference type="ARBA" id="ARBA00022679"/>
    </source>
</evidence>
<reference evidence="7 8" key="1">
    <citation type="submission" date="2022-09" db="EMBL/GenBank/DDBJ databases">
        <authorList>
            <person name="Palmer J.M."/>
        </authorList>
    </citation>
    <scope>NUCLEOTIDE SEQUENCE [LARGE SCALE GENOMIC DNA]</scope>
    <source>
        <strain evidence="7 8">DSM 7382</strain>
    </source>
</reference>
<keyword evidence="4" id="KW-0067">ATP-binding</keyword>
<dbReference type="InterPro" id="IPR051409">
    <property type="entry name" value="Atypical_kinase_ADCK"/>
</dbReference>
<dbReference type="EMBL" id="JASBNA010000046">
    <property type="protein sequence ID" value="KAK7680785.1"/>
    <property type="molecule type" value="Genomic_DNA"/>
</dbReference>
<comment type="similarity">
    <text evidence="1">Belongs to the protein kinase superfamily. ADCK protein kinase family.</text>
</comment>
<dbReference type="GO" id="GO:0016740">
    <property type="term" value="F:transferase activity"/>
    <property type="evidence" value="ECO:0007669"/>
    <property type="project" value="UniProtKB-KW"/>
</dbReference>
<dbReference type="AlphaFoldDB" id="A0AAW0FVP8"/>
<keyword evidence="8" id="KW-1185">Reference proteome</keyword>
<evidence type="ECO:0000256" key="4">
    <source>
        <dbReference type="ARBA" id="ARBA00022840"/>
    </source>
</evidence>
<dbReference type="GO" id="GO:0006744">
    <property type="term" value="P:ubiquinone biosynthetic process"/>
    <property type="evidence" value="ECO:0007669"/>
    <property type="project" value="TreeGrafter"/>
</dbReference>
<dbReference type="InterPro" id="IPR004147">
    <property type="entry name" value="ABC1_dom"/>
</dbReference>
<evidence type="ECO:0000259" key="6">
    <source>
        <dbReference type="Pfam" id="PF03109"/>
    </source>
</evidence>
<proteinExistence type="inferred from homology"/>
<feature type="region of interest" description="Disordered" evidence="5">
    <location>
        <begin position="159"/>
        <end position="200"/>
    </location>
</feature>
<evidence type="ECO:0000313" key="8">
    <source>
        <dbReference type="Proteomes" id="UP001385951"/>
    </source>
</evidence>
<sequence>MPGPAFNWFCVAHSVLEIVSHAAEIKASQLAARTTVTSASHQPRKRRRIEEPVPEDAIIRAIPFTWEISERDSTESTVTEVSTRRSSTPLHELSLSSLPTLDIFPNAPKSPPVYGTPYSTSVPSATCTKKAKTNSLAPTSYVQNSTSLPIVAKSFQGTPIEHSVQGPRTSSETSTITDTPSSYEPYPLKPVPPKKLQSSKVPSSRIGRLFHYGGLAASLSYGAASELLRRTTSSDDHTSSSLMMTEGNIKRLVSKLTQMRGAALKLGQFMSIQDSHVLPPEIEDIFRRVQDSAHYMPDWQMEAVMRSSLGPDWQSHFISFDRVPFAAASIGQVHSAVLAATSSPTGKDESVAVKIQFPNIVNSIESDLGYVKLLLTAGRLLPKGLFLDRTIEVMKFELTDECNYTREASFLRRFGQHDHLGSNSKYKVPWVWDGSTDHVLVMERVGGVSVGGGTIDTLSQQDRDDIASRIIDLCLKELFVFRVMQTDPNWTNFLWNPRTRQVELVDFGATREYTKEFIDNWLHLLQAAASEEREACIEWSLKLGYLTGEETGVMLDAHVKSMTLLATPFKATTPQPFAFGSGSTWNSITAEIRDQIPVMLKYRLTPPPRETYSLNRKLSGAFLLAARLGARVDCRQLWENVVSKYQFGPESSS</sequence>
<dbReference type="Proteomes" id="UP001385951">
    <property type="component" value="Unassembled WGS sequence"/>
</dbReference>
<comment type="caution">
    <text evidence="7">The sequence shown here is derived from an EMBL/GenBank/DDBJ whole genome shotgun (WGS) entry which is preliminary data.</text>
</comment>
<accession>A0AAW0FVP8</accession>
<feature type="domain" description="ABC1 atypical kinase-like" evidence="6">
    <location>
        <begin position="288"/>
        <end position="538"/>
    </location>
</feature>
<dbReference type="GO" id="GO:0005524">
    <property type="term" value="F:ATP binding"/>
    <property type="evidence" value="ECO:0007669"/>
    <property type="project" value="UniProtKB-KW"/>
</dbReference>
<dbReference type="Pfam" id="PF03109">
    <property type="entry name" value="ABC1"/>
    <property type="match status" value="1"/>
</dbReference>
<evidence type="ECO:0000256" key="5">
    <source>
        <dbReference type="SAM" id="MobiDB-lite"/>
    </source>
</evidence>
<dbReference type="CDD" id="cd13970">
    <property type="entry name" value="ABC1_ADCK3"/>
    <property type="match status" value="1"/>
</dbReference>
<evidence type="ECO:0000256" key="1">
    <source>
        <dbReference type="ARBA" id="ARBA00009670"/>
    </source>
</evidence>
<dbReference type="SUPFAM" id="SSF56112">
    <property type="entry name" value="Protein kinase-like (PK-like)"/>
    <property type="match status" value="1"/>
</dbReference>
<dbReference type="InterPro" id="IPR011009">
    <property type="entry name" value="Kinase-like_dom_sf"/>
</dbReference>
<evidence type="ECO:0000256" key="3">
    <source>
        <dbReference type="ARBA" id="ARBA00022741"/>
    </source>
</evidence>
<feature type="compositionally biased region" description="Polar residues" evidence="5">
    <location>
        <begin position="166"/>
        <end position="182"/>
    </location>
</feature>
<protein>
    <recommendedName>
        <fullName evidence="6">ABC1 atypical kinase-like domain-containing protein</fullName>
    </recommendedName>
</protein>
<name>A0AAW0FVP8_9APHY</name>
<keyword evidence="2" id="KW-0808">Transferase</keyword>
<dbReference type="InterPro" id="IPR034646">
    <property type="entry name" value="ADCK3_dom"/>
</dbReference>
<dbReference type="PANTHER" id="PTHR43851">
    <property type="match status" value="1"/>
</dbReference>